<dbReference type="OrthoDB" id="3163863at2759"/>
<dbReference type="EMBL" id="JANKHO010000270">
    <property type="protein sequence ID" value="KAJ3512256.1"/>
    <property type="molecule type" value="Genomic_DNA"/>
</dbReference>
<feature type="compositionally biased region" description="Basic and acidic residues" evidence="1">
    <location>
        <begin position="110"/>
        <end position="123"/>
    </location>
</feature>
<evidence type="ECO:0000313" key="3">
    <source>
        <dbReference type="EMBL" id="KAJ3512256.1"/>
    </source>
</evidence>
<dbReference type="Pfam" id="PF13391">
    <property type="entry name" value="HNH_2"/>
    <property type="match status" value="1"/>
</dbReference>
<evidence type="ECO:0000313" key="4">
    <source>
        <dbReference type="Proteomes" id="UP001148786"/>
    </source>
</evidence>
<organism evidence="3 4">
    <name type="scientific">Agrocybe chaxingu</name>
    <dbReference type="NCBI Taxonomy" id="84603"/>
    <lineage>
        <taxon>Eukaryota</taxon>
        <taxon>Fungi</taxon>
        <taxon>Dikarya</taxon>
        <taxon>Basidiomycota</taxon>
        <taxon>Agaricomycotina</taxon>
        <taxon>Agaricomycetes</taxon>
        <taxon>Agaricomycetidae</taxon>
        <taxon>Agaricales</taxon>
        <taxon>Agaricineae</taxon>
        <taxon>Strophariaceae</taxon>
        <taxon>Agrocybe</taxon>
    </lineage>
</organism>
<comment type="caution">
    <text evidence="3">The sequence shown here is derived from an EMBL/GenBank/DDBJ whole genome shotgun (WGS) entry which is preliminary data.</text>
</comment>
<keyword evidence="4" id="KW-1185">Reference proteome</keyword>
<protein>
    <recommendedName>
        <fullName evidence="2">HNH nuclease domain-containing protein</fullName>
    </recommendedName>
</protein>
<evidence type="ECO:0000256" key="1">
    <source>
        <dbReference type="SAM" id="MobiDB-lite"/>
    </source>
</evidence>
<feature type="compositionally biased region" description="Polar residues" evidence="1">
    <location>
        <begin position="131"/>
        <end position="142"/>
    </location>
</feature>
<feature type="region of interest" description="Disordered" evidence="1">
    <location>
        <begin position="108"/>
        <end position="142"/>
    </location>
</feature>
<accession>A0A9W8MVB2</accession>
<proteinExistence type="predicted"/>
<dbReference type="Proteomes" id="UP001148786">
    <property type="component" value="Unassembled WGS sequence"/>
</dbReference>
<name>A0A9W8MVB2_9AGAR</name>
<feature type="region of interest" description="Disordered" evidence="1">
    <location>
        <begin position="1"/>
        <end position="32"/>
    </location>
</feature>
<feature type="compositionally biased region" description="Acidic residues" evidence="1">
    <location>
        <begin position="1"/>
        <end position="17"/>
    </location>
</feature>
<evidence type="ECO:0000259" key="2">
    <source>
        <dbReference type="Pfam" id="PF13391"/>
    </source>
</evidence>
<dbReference type="InterPro" id="IPR003615">
    <property type="entry name" value="HNH_nuc"/>
</dbReference>
<sequence>MCRYEDEDEEEEEEEEEDAHRMEPPSTAAVKAQREDLVNRLGLVGGEDSSPGTRARKLGKETVEVDATYGLVLDSLKLLRLKDLPEYRDIMTLADATTKAENLIQELESDESHTPNRDSHLDPPSDAATPTHHQASVALSSHSIGPHALNRDAVLRRDSYTCLVSGNPDAKHPVAPGILTLQASHIVKRAVMKFDPKKPNALDPTSTTFDILRNYTRLPSNYMDDLQSWVDHPSNALLLDSLMHELFDKYLFCLRPDPNDSQLSSPGLPSFVKSNRALNNLITTPPYYVIITNHGGPSVNLPDPIFIGIHATVAGVLNMSGADRFFDEVLRRYPPLPNGVPPLTWEQLERHVNVHVVVNTFLQLSVSSTPTPTPA</sequence>
<dbReference type="AlphaFoldDB" id="A0A9W8MVB2"/>
<reference evidence="3" key="1">
    <citation type="submission" date="2022-07" db="EMBL/GenBank/DDBJ databases">
        <title>Genome Sequence of Agrocybe chaxingu.</title>
        <authorList>
            <person name="Buettner E."/>
        </authorList>
    </citation>
    <scope>NUCLEOTIDE SEQUENCE</scope>
    <source>
        <strain evidence="3">MP-N11</strain>
    </source>
</reference>
<feature type="domain" description="HNH nuclease" evidence="2">
    <location>
        <begin position="162"/>
        <end position="254"/>
    </location>
</feature>
<gene>
    <name evidence="3" type="ORF">NLJ89_g3621</name>
</gene>